<protein>
    <recommendedName>
        <fullName evidence="9">Autophagy-related protein</fullName>
    </recommendedName>
</protein>
<evidence type="ECO:0000313" key="11">
    <source>
        <dbReference type="EMBL" id="RYO63339.1"/>
    </source>
</evidence>
<keyword evidence="4 9" id="KW-0812">Transmembrane</keyword>
<dbReference type="PANTHER" id="PTHR23519">
    <property type="entry name" value="AUTOPHAGY-RELATED PROTEIN 22"/>
    <property type="match status" value="1"/>
</dbReference>
<evidence type="ECO:0000256" key="6">
    <source>
        <dbReference type="ARBA" id="ARBA00023006"/>
    </source>
</evidence>
<evidence type="ECO:0000256" key="3">
    <source>
        <dbReference type="ARBA" id="ARBA00022448"/>
    </source>
</evidence>
<dbReference type="Gene3D" id="1.20.1250.20">
    <property type="entry name" value="MFS general substrate transporter like domains"/>
    <property type="match status" value="1"/>
</dbReference>
<evidence type="ECO:0000256" key="2">
    <source>
        <dbReference type="ARBA" id="ARBA00006978"/>
    </source>
</evidence>
<keyword evidence="6 9" id="KW-0072">Autophagy</keyword>
<evidence type="ECO:0000256" key="4">
    <source>
        <dbReference type="ARBA" id="ARBA00022692"/>
    </source>
</evidence>
<dbReference type="AlphaFoldDB" id="A0A4Q4S157"/>
<name>A0A4Q4S157_9PLEO</name>
<feature type="transmembrane region" description="Helical" evidence="9">
    <location>
        <begin position="239"/>
        <end position="260"/>
    </location>
</feature>
<gene>
    <name evidence="11" type="ORF">AA0113_g6087</name>
</gene>
<accession>A0A4Q4S157</accession>
<comment type="caution">
    <text evidence="11">The sequence shown here is derived from an EMBL/GenBank/DDBJ whole genome shotgun (WGS) entry which is preliminary data.</text>
</comment>
<keyword evidence="3 9" id="KW-0813">Transport</keyword>
<evidence type="ECO:0000256" key="7">
    <source>
        <dbReference type="ARBA" id="ARBA00023136"/>
    </source>
</evidence>
<keyword evidence="5 9" id="KW-1133">Transmembrane helix</keyword>
<feature type="transmembrane region" description="Helical" evidence="9">
    <location>
        <begin position="405"/>
        <end position="424"/>
    </location>
</feature>
<dbReference type="InterPro" id="IPR024671">
    <property type="entry name" value="Atg22-like"/>
</dbReference>
<feature type="transmembrane region" description="Helical" evidence="9">
    <location>
        <begin position="340"/>
        <end position="358"/>
    </location>
</feature>
<reference evidence="12" key="1">
    <citation type="journal article" date="2019" name="bioRxiv">
        <title>Genomics, evolutionary history and diagnostics of the Alternaria alternata species group including apple and Asian pear pathotypes.</title>
        <authorList>
            <person name="Armitage A.D."/>
            <person name="Cockerton H.M."/>
            <person name="Sreenivasaprasad S."/>
            <person name="Woodhall J.W."/>
            <person name="Lane C.R."/>
            <person name="Harrison R.J."/>
            <person name="Clarkson J.P."/>
        </authorList>
    </citation>
    <scope>NUCLEOTIDE SEQUENCE [LARGE SCALE GENOMIC DNA]</scope>
    <source>
        <strain evidence="12">RGR 97.0016</strain>
    </source>
</reference>
<comment type="caution">
    <text evidence="9">Lacks conserved residue(s) required for the propagation of feature annotation.</text>
</comment>
<dbReference type="InterPro" id="IPR050495">
    <property type="entry name" value="ATG22/LtaA_families"/>
</dbReference>
<evidence type="ECO:0000256" key="10">
    <source>
        <dbReference type="SAM" id="MobiDB-lite"/>
    </source>
</evidence>
<evidence type="ECO:0000256" key="5">
    <source>
        <dbReference type="ARBA" id="ARBA00022989"/>
    </source>
</evidence>
<keyword evidence="9" id="KW-0926">Vacuole</keyword>
<comment type="similarity">
    <text evidence="2 9">Belongs to the ATG22 family.</text>
</comment>
<feature type="transmembrane region" description="Helical" evidence="9">
    <location>
        <begin position="266"/>
        <end position="289"/>
    </location>
</feature>
<evidence type="ECO:0000313" key="12">
    <source>
        <dbReference type="Proteomes" id="UP000293823"/>
    </source>
</evidence>
<dbReference type="GO" id="GO:0005774">
    <property type="term" value="C:vacuolar membrane"/>
    <property type="evidence" value="ECO:0007669"/>
    <property type="project" value="UniProtKB-SubCell"/>
</dbReference>
<dbReference type="GO" id="GO:0032974">
    <property type="term" value="P:amino acid transmembrane export from vacuole"/>
    <property type="evidence" value="ECO:0007669"/>
    <property type="project" value="TreeGrafter"/>
</dbReference>
<feature type="region of interest" description="Disordered" evidence="10">
    <location>
        <begin position="63"/>
        <end position="84"/>
    </location>
</feature>
<feature type="transmembrane region" description="Helical" evidence="9">
    <location>
        <begin position="127"/>
        <end position="148"/>
    </location>
</feature>
<sequence>MLFIFVHPGIFLVGLFLTIVSVASLGSSFVLLNSFLPLLVANHSSISQSQEFHSVPLDNVLSVSEDSDGDSDDDNDNDGDIPDNEDLAQDRLATVALLSRLPQQALSTVPGDVSPSLKLSNIISSKGIGFGYAASVLVQVISITIIFVYRQAQASGSKISTTMPLRTVLFLVGFVWAAFTVPTACWLRRRPGPPLPWNVGNKKSRGGIVPGLRYMLFSWVSLWRTILIAVQLREVLKFLLGWFLLSDGIATITGTAILFAKVELQLGAAAIALLSITATASGIVGALCWPMIGRCWNIKPISILLSCICLFELIPLYGLLGFVPFIKSLGFLGLQKWWEIYPLGALLGFIMGGISSYARSIFGTLIPPGMEAAFYALYAVTDKGSSVIGPAVVGRIIDITGSIRMGFWFLAILMISPAPFFWFVDVEKGRESGLIMAEKRNVSHANESSIHM</sequence>
<evidence type="ECO:0000256" key="8">
    <source>
        <dbReference type="ARBA" id="ARBA00024801"/>
    </source>
</evidence>
<dbReference type="PANTHER" id="PTHR23519:SF3">
    <property type="entry name" value="AUTOPHAGY-RELATED PROTEIN 22-2"/>
    <property type="match status" value="1"/>
</dbReference>
<organism evidence="11 12">
    <name type="scientific">Alternaria arborescens</name>
    <dbReference type="NCBI Taxonomy" id="156630"/>
    <lineage>
        <taxon>Eukaryota</taxon>
        <taxon>Fungi</taxon>
        <taxon>Dikarya</taxon>
        <taxon>Ascomycota</taxon>
        <taxon>Pezizomycotina</taxon>
        <taxon>Dothideomycetes</taxon>
        <taxon>Pleosporomycetidae</taxon>
        <taxon>Pleosporales</taxon>
        <taxon>Pleosporineae</taxon>
        <taxon>Pleosporaceae</taxon>
        <taxon>Alternaria</taxon>
        <taxon>Alternaria sect. Alternaria</taxon>
    </lineage>
</organism>
<comment type="function">
    <text evidence="8 9">Vacuolar effluxer which mediate the efflux of amino acids resulting from autophagic degradation. The release of autophagic amino acids allows the maintenance of protein synthesis and viability during nitrogen starvation.</text>
</comment>
<dbReference type="GO" id="GO:0006914">
    <property type="term" value="P:autophagy"/>
    <property type="evidence" value="ECO:0007669"/>
    <property type="project" value="UniProtKB-KW"/>
</dbReference>
<keyword evidence="7 9" id="KW-0472">Membrane</keyword>
<feature type="compositionally biased region" description="Acidic residues" evidence="10">
    <location>
        <begin position="65"/>
        <end position="84"/>
    </location>
</feature>
<dbReference type="InterPro" id="IPR036259">
    <property type="entry name" value="MFS_trans_sf"/>
</dbReference>
<dbReference type="Pfam" id="PF11700">
    <property type="entry name" value="ATG22"/>
    <property type="match status" value="1"/>
</dbReference>
<feature type="transmembrane region" description="Helical" evidence="9">
    <location>
        <begin position="301"/>
        <end position="320"/>
    </location>
</feature>
<evidence type="ECO:0000256" key="9">
    <source>
        <dbReference type="RuleBase" id="RU363073"/>
    </source>
</evidence>
<comment type="subcellular location">
    <subcellularLocation>
        <location evidence="1 9">Vacuole membrane</location>
        <topology evidence="1 9">Multi-pass membrane protein</topology>
    </subcellularLocation>
</comment>
<dbReference type="EMBL" id="PEJP01000021">
    <property type="protein sequence ID" value="RYO63339.1"/>
    <property type="molecule type" value="Genomic_DNA"/>
</dbReference>
<keyword evidence="9" id="KW-0029">Amino-acid transport</keyword>
<feature type="transmembrane region" description="Helical" evidence="9">
    <location>
        <begin position="12"/>
        <end position="32"/>
    </location>
</feature>
<dbReference type="SUPFAM" id="SSF103473">
    <property type="entry name" value="MFS general substrate transporter"/>
    <property type="match status" value="1"/>
</dbReference>
<dbReference type="Proteomes" id="UP000293823">
    <property type="component" value="Unassembled WGS sequence"/>
</dbReference>
<dbReference type="OrthoDB" id="192733at2759"/>
<feature type="transmembrane region" description="Helical" evidence="9">
    <location>
        <begin position="168"/>
        <end position="187"/>
    </location>
</feature>
<keyword evidence="12" id="KW-1185">Reference proteome</keyword>
<proteinExistence type="inferred from homology"/>
<evidence type="ECO:0000256" key="1">
    <source>
        <dbReference type="ARBA" id="ARBA00004128"/>
    </source>
</evidence>